<organism evidence="1 2">
    <name type="scientific">Tissierella praeacuta DSM 18095</name>
    <dbReference type="NCBI Taxonomy" id="1123404"/>
    <lineage>
        <taxon>Bacteria</taxon>
        <taxon>Bacillati</taxon>
        <taxon>Bacillota</taxon>
        <taxon>Tissierellia</taxon>
        <taxon>Tissierellales</taxon>
        <taxon>Tissierellaceae</taxon>
        <taxon>Tissierella</taxon>
    </lineage>
</organism>
<gene>
    <name evidence="1" type="ORF">SAMN02745784_02877</name>
</gene>
<evidence type="ECO:0000313" key="2">
    <source>
        <dbReference type="Proteomes" id="UP000184114"/>
    </source>
</evidence>
<dbReference type="RefSeq" id="WP_072977567.1">
    <property type="nucleotide sequence ID" value="NZ_FQTY01000021.1"/>
</dbReference>
<reference evidence="2" key="1">
    <citation type="submission" date="2016-11" db="EMBL/GenBank/DDBJ databases">
        <authorList>
            <person name="Varghese N."/>
            <person name="Submissions S."/>
        </authorList>
    </citation>
    <scope>NUCLEOTIDE SEQUENCE [LARGE SCALE GENOMIC DNA]</scope>
    <source>
        <strain evidence="2">DSM 18095</strain>
    </source>
</reference>
<proteinExistence type="predicted"/>
<name>A0A1M4Z2N9_9FIRM</name>
<dbReference type="GeneID" id="90994566"/>
<sequence>MQVIKIGGNVNKDEVINLINRYFSNSKVSIQEEEYEGRYEFSLSLGNKKSLEDIAFYRAIANLVQDIILEIYIKSIIKDRVIKICGDYSSEDREEIVKATHSTIMSENYYVKEKNILNEEILNHLIENNIILIDGFMNFRLRRFMYILDISIEKAIGEFEIEREYLEFLNMLQYFVDIQEPRYELINVIIKDNDYFLLDEGNNIIENGLLEYAPDDKWYEDISKADLLVSSLIVLSPIKLIVHVEEGKEKELVNVICQVFRDKVQICDGCEVCKLKTKLKKGK</sequence>
<dbReference type="AlphaFoldDB" id="A0A1M4Z2N9"/>
<dbReference type="EMBL" id="FQTY01000021">
    <property type="protein sequence ID" value="SHF12218.1"/>
    <property type="molecule type" value="Genomic_DNA"/>
</dbReference>
<protein>
    <submittedName>
        <fullName evidence="1">Putative sporulation protein YtxC</fullName>
    </submittedName>
</protein>
<dbReference type="Pfam" id="PF08812">
    <property type="entry name" value="YtxC"/>
    <property type="match status" value="1"/>
</dbReference>
<evidence type="ECO:0000313" key="1">
    <source>
        <dbReference type="EMBL" id="SHF12218.1"/>
    </source>
</evidence>
<dbReference type="Proteomes" id="UP000184114">
    <property type="component" value="Unassembled WGS sequence"/>
</dbReference>
<dbReference type="InterPro" id="IPR014199">
    <property type="entry name" value="Spore_YtxC"/>
</dbReference>
<keyword evidence="2" id="KW-1185">Reference proteome</keyword>
<accession>A0A1M4Z2N9</accession>
<dbReference type="STRING" id="1123404.SAMN02745784_02877"/>